<evidence type="ECO:0000256" key="8">
    <source>
        <dbReference type="ARBA" id="ARBA00022452"/>
    </source>
</evidence>
<keyword evidence="12 18" id="KW-0378">Hydrolase</keyword>
<comment type="catalytic activity">
    <reaction evidence="2 18">
        <text>a 1,2-diacyl-sn-glycero-3-phosphocholine + H2O = a 1-acyl-sn-glycero-3-phosphocholine + a fatty acid + H(+)</text>
        <dbReference type="Rhea" id="RHEA:15801"/>
        <dbReference type="ChEBI" id="CHEBI:15377"/>
        <dbReference type="ChEBI" id="CHEBI:15378"/>
        <dbReference type="ChEBI" id="CHEBI:28868"/>
        <dbReference type="ChEBI" id="CHEBI:57643"/>
        <dbReference type="ChEBI" id="CHEBI:58168"/>
        <dbReference type="EC" id="3.1.1.4"/>
    </reaction>
</comment>
<feature type="signal peptide" evidence="18">
    <location>
        <begin position="1"/>
        <end position="19"/>
    </location>
</feature>
<comment type="catalytic activity">
    <reaction evidence="1 18">
        <text>a 1,2-diacyl-sn-glycero-3-phosphocholine + H2O = a 2-acyl-sn-glycero-3-phosphocholine + a fatty acid + H(+)</text>
        <dbReference type="Rhea" id="RHEA:18689"/>
        <dbReference type="ChEBI" id="CHEBI:15377"/>
        <dbReference type="ChEBI" id="CHEBI:15378"/>
        <dbReference type="ChEBI" id="CHEBI:28868"/>
        <dbReference type="ChEBI" id="CHEBI:57643"/>
        <dbReference type="ChEBI" id="CHEBI:57875"/>
        <dbReference type="EC" id="3.1.1.32"/>
    </reaction>
</comment>
<feature type="chain" id="PRO_5044961090" description="Phospholipase A1" evidence="18">
    <location>
        <begin position="20"/>
        <end position="348"/>
    </location>
</feature>
<evidence type="ECO:0000256" key="14">
    <source>
        <dbReference type="ARBA" id="ARBA00022963"/>
    </source>
</evidence>
<evidence type="ECO:0000256" key="12">
    <source>
        <dbReference type="ARBA" id="ARBA00022801"/>
    </source>
</evidence>
<comment type="similarity">
    <text evidence="3 18">Belongs to the phospholipase A1 family.</text>
</comment>
<organism evidence="19 20">
    <name type="scientific">Bacterioplanoides pacificum</name>
    <dbReference type="NCBI Taxonomy" id="1171596"/>
    <lineage>
        <taxon>Bacteria</taxon>
        <taxon>Pseudomonadati</taxon>
        <taxon>Pseudomonadota</taxon>
        <taxon>Gammaproteobacteria</taxon>
        <taxon>Oceanospirillales</taxon>
        <taxon>Oceanospirillaceae</taxon>
        <taxon>Bacterioplanoides</taxon>
    </lineage>
</organism>
<dbReference type="InterPro" id="IPR036541">
    <property type="entry name" value="PLipase_A1_sf"/>
</dbReference>
<evidence type="ECO:0000256" key="1">
    <source>
        <dbReference type="ARBA" id="ARBA00000111"/>
    </source>
</evidence>
<comment type="subcellular location">
    <subcellularLocation>
        <location evidence="18">Cell outer membrane</location>
        <topology evidence="18">Multi-pass membrane protein</topology>
    </subcellularLocation>
    <text evidence="18">One of the very few enzymes located there.</text>
</comment>
<dbReference type="EC" id="3.1.1.32" evidence="5 18"/>
<evidence type="ECO:0000313" key="19">
    <source>
        <dbReference type="EMBL" id="MFC3681010.1"/>
    </source>
</evidence>
<keyword evidence="16" id="KW-0472">Membrane</keyword>
<sequence length="348" mass="39774">MRLFPLALLTGLLSVPVLADNNAANNGNANVDSNANSSADEVLLPDDSPLKTTLQQVEVIDPQELPEAVRNLPTLVEKIQVERAAANSRYVLLPHRPNYILPLTYQSRPNPREWERLVNELSNGQAEDPGEFDHVEAMFQISIKYLLAEGLVGKHSTLEVGYTNRSFWQAYNSEISRPFRETNHEPELILSWRPKHIDWLEQAGLALNHQSNGQTSSLSRSWNRVIFHAASIVGDGIWYLRAWWRIPEESSADPFDPSDNDNPDIDDYMGPGELSYLHVMDQHNFSVTLRNNLNFDENRGALQLEWSFPMTKRLKGYMQYFNGYGESLIDYDRYQERFGIGIQLSGWL</sequence>
<evidence type="ECO:0000256" key="11">
    <source>
        <dbReference type="ARBA" id="ARBA00022729"/>
    </source>
</evidence>
<dbReference type="Gene3D" id="2.40.230.10">
    <property type="entry name" value="Phospholipase A1"/>
    <property type="match status" value="1"/>
</dbReference>
<evidence type="ECO:0000313" key="20">
    <source>
        <dbReference type="Proteomes" id="UP001595722"/>
    </source>
</evidence>
<protein>
    <recommendedName>
        <fullName evidence="7 18">Phospholipase A1</fullName>
        <ecNumber evidence="5 18">3.1.1.32</ecNumber>
        <ecNumber evidence="6 18">3.1.1.4</ecNumber>
    </recommendedName>
    <alternativeName>
        <fullName evidence="18">Phosphatidylcholine 1-acylhydrolase</fullName>
    </alternativeName>
</protein>
<evidence type="ECO:0000256" key="4">
    <source>
        <dbReference type="ARBA" id="ARBA00011702"/>
    </source>
</evidence>
<dbReference type="EMBL" id="JBHRYB010000013">
    <property type="protein sequence ID" value="MFC3681010.1"/>
    <property type="molecule type" value="Genomic_DNA"/>
</dbReference>
<evidence type="ECO:0000256" key="6">
    <source>
        <dbReference type="ARBA" id="ARBA00013278"/>
    </source>
</evidence>
<evidence type="ECO:0000256" key="15">
    <source>
        <dbReference type="ARBA" id="ARBA00023098"/>
    </source>
</evidence>
<evidence type="ECO:0000256" key="10">
    <source>
        <dbReference type="ARBA" id="ARBA00022723"/>
    </source>
</evidence>
<evidence type="ECO:0000256" key="3">
    <source>
        <dbReference type="ARBA" id="ARBA00010525"/>
    </source>
</evidence>
<dbReference type="EC" id="3.1.1.4" evidence="6 18"/>
<dbReference type="Pfam" id="PF02253">
    <property type="entry name" value="PLA1"/>
    <property type="match status" value="1"/>
</dbReference>
<comment type="subunit">
    <text evidence="4 18">Homodimer; dimerization is reversible, and the dimeric form is the active one.</text>
</comment>
<evidence type="ECO:0000256" key="9">
    <source>
        <dbReference type="ARBA" id="ARBA00022692"/>
    </source>
</evidence>
<keyword evidence="20" id="KW-1185">Reference proteome</keyword>
<proteinExistence type="inferred from homology"/>
<evidence type="ECO:0000256" key="18">
    <source>
        <dbReference type="RuleBase" id="RU366027"/>
    </source>
</evidence>
<keyword evidence="13 18" id="KW-0106">Calcium</keyword>
<dbReference type="PANTHER" id="PTHR40457">
    <property type="entry name" value="PHOSPHOLIPASE A1"/>
    <property type="match status" value="1"/>
</dbReference>
<dbReference type="PANTHER" id="PTHR40457:SF1">
    <property type="entry name" value="PHOSPHOLIPASE A1"/>
    <property type="match status" value="1"/>
</dbReference>
<keyword evidence="15 18" id="KW-0443">Lipid metabolism</keyword>
<dbReference type="PRINTS" id="PR01486">
    <property type="entry name" value="PHPHLIPASEA1"/>
</dbReference>
<evidence type="ECO:0000256" key="7">
    <source>
        <dbReference type="ARBA" id="ARBA00021726"/>
    </source>
</evidence>
<evidence type="ECO:0000256" key="2">
    <source>
        <dbReference type="ARBA" id="ARBA00001604"/>
    </source>
</evidence>
<name>A0ABV7VUM2_9GAMM</name>
<keyword evidence="10 18" id="KW-0479">Metal-binding</keyword>
<reference evidence="20" key="1">
    <citation type="journal article" date="2019" name="Int. J. Syst. Evol. Microbiol.">
        <title>The Global Catalogue of Microorganisms (GCM) 10K type strain sequencing project: providing services to taxonomists for standard genome sequencing and annotation.</title>
        <authorList>
            <consortium name="The Broad Institute Genomics Platform"/>
            <consortium name="The Broad Institute Genome Sequencing Center for Infectious Disease"/>
            <person name="Wu L."/>
            <person name="Ma J."/>
        </authorList>
    </citation>
    <scope>NUCLEOTIDE SEQUENCE [LARGE SCALE GENOMIC DNA]</scope>
    <source>
        <strain evidence="20">KCTC 42424</strain>
    </source>
</reference>
<keyword evidence="14 18" id="KW-0442">Lipid degradation</keyword>
<comment type="caution">
    <text evidence="19">The sequence shown here is derived from an EMBL/GenBank/DDBJ whole genome shotgun (WGS) entry which is preliminary data.</text>
</comment>
<evidence type="ECO:0000256" key="5">
    <source>
        <dbReference type="ARBA" id="ARBA00013179"/>
    </source>
</evidence>
<evidence type="ECO:0000256" key="16">
    <source>
        <dbReference type="ARBA" id="ARBA00023136"/>
    </source>
</evidence>
<comment type="cofactor">
    <cofactor evidence="18">
        <name>Ca(2+)</name>
        <dbReference type="ChEBI" id="CHEBI:29108"/>
    </cofactor>
    <text evidence="18">Binds 1 Ca(2+) ion per monomer. In the dimeric form the Ca(2+) is bound by different amino acids with binding of each Ca(2+) shared with ligands coming from each monomer. The Ca(2+) ion may have a role in catalysis.</text>
</comment>
<keyword evidence="8" id="KW-1134">Transmembrane beta strand</keyword>
<dbReference type="Proteomes" id="UP001595722">
    <property type="component" value="Unassembled WGS sequence"/>
</dbReference>
<dbReference type="SUPFAM" id="SSF56931">
    <property type="entry name" value="Outer membrane phospholipase A (OMPLA)"/>
    <property type="match status" value="1"/>
</dbReference>
<keyword evidence="17 18" id="KW-0998">Cell outer membrane</keyword>
<dbReference type="InterPro" id="IPR003187">
    <property type="entry name" value="PLipase_A1"/>
</dbReference>
<comment type="function">
    <text evidence="18">Hydrolysis of phosphatidylcholine with phospholipase A2 (EC 3.1.1.4) and phospholipase A1 (EC 3.1.1.32) activities.</text>
</comment>
<evidence type="ECO:0000256" key="17">
    <source>
        <dbReference type="ARBA" id="ARBA00023237"/>
    </source>
</evidence>
<keyword evidence="11 18" id="KW-0732">Signal</keyword>
<dbReference type="RefSeq" id="WP_376867148.1">
    <property type="nucleotide sequence ID" value="NZ_JBHRYB010000013.1"/>
</dbReference>
<accession>A0ABV7VUM2</accession>
<keyword evidence="9" id="KW-0812">Transmembrane</keyword>
<evidence type="ECO:0000256" key="13">
    <source>
        <dbReference type="ARBA" id="ARBA00022837"/>
    </source>
</evidence>
<dbReference type="CDD" id="cd00541">
    <property type="entry name" value="OMPLA"/>
    <property type="match status" value="1"/>
</dbReference>
<gene>
    <name evidence="19" type="ORF">ACFOMG_12960</name>
</gene>